<keyword evidence="4" id="KW-1185">Reference proteome</keyword>
<dbReference type="InterPro" id="IPR002035">
    <property type="entry name" value="VWF_A"/>
</dbReference>
<protein>
    <recommendedName>
        <fullName evidence="2">VWFA domain-containing protein</fullName>
    </recommendedName>
</protein>
<dbReference type="EMBL" id="NGKU01000001">
    <property type="protein sequence ID" value="OTN76441.1"/>
    <property type="molecule type" value="Genomic_DNA"/>
</dbReference>
<dbReference type="Proteomes" id="UP000195043">
    <property type="component" value="Unassembled WGS sequence"/>
</dbReference>
<feature type="domain" description="VWFA" evidence="2">
    <location>
        <begin position="571"/>
        <end position="750"/>
    </location>
</feature>
<name>A0A242A6T0_9ENTE</name>
<dbReference type="Gene3D" id="3.40.50.410">
    <property type="entry name" value="von Willebrand factor, type A domain"/>
    <property type="match status" value="1"/>
</dbReference>
<dbReference type="InterPro" id="IPR011704">
    <property type="entry name" value="ATPase_dyneun-rel_AAA"/>
</dbReference>
<dbReference type="CDD" id="cd01454">
    <property type="entry name" value="vWA_norD_type"/>
    <property type="match status" value="1"/>
</dbReference>
<dbReference type="OrthoDB" id="9808317at2"/>
<dbReference type="Gene3D" id="3.40.50.300">
    <property type="entry name" value="P-loop containing nucleotide triphosphate hydrolases"/>
    <property type="match status" value="1"/>
</dbReference>
<dbReference type="PANTHER" id="PTHR41248">
    <property type="entry name" value="NORD PROTEIN"/>
    <property type="match status" value="1"/>
</dbReference>
<evidence type="ECO:0000259" key="2">
    <source>
        <dbReference type="PROSITE" id="PS50234"/>
    </source>
</evidence>
<evidence type="ECO:0000313" key="3">
    <source>
        <dbReference type="EMBL" id="OTN76441.1"/>
    </source>
</evidence>
<dbReference type="GO" id="GO:0016887">
    <property type="term" value="F:ATP hydrolysis activity"/>
    <property type="evidence" value="ECO:0007669"/>
    <property type="project" value="InterPro"/>
</dbReference>
<proteinExistence type="predicted"/>
<comment type="caution">
    <text evidence="3">The sequence shown here is derived from an EMBL/GenBank/DDBJ whole genome shotgun (WGS) entry which is preliminary data.</text>
</comment>
<dbReference type="PROSITE" id="PS50234">
    <property type="entry name" value="VWFA"/>
    <property type="match status" value="1"/>
</dbReference>
<dbReference type="Pfam" id="PF07728">
    <property type="entry name" value="AAA_5"/>
    <property type="match status" value="2"/>
</dbReference>
<sequence length="754" mass="84311">MDTIISPYAVTAGRTFSKLEQMMIWQKPDSHQTSEEELRIASEIAENWHDPELKLFNILLEGDAGSGKTQLAKALSADLQLPYTKITCFADMDKSDIFGALLPVIDTDQEEDSDLLDAIYQSDCFDDILRLIEGHFSLTPERAKMKFAELIQRIESAEENPVIRYKYYPSEIVRALEKGYLLEIQEPTVIRDASVLVALNSALEQNGMLNIPTGFVRRHPDCVVVITTNRNYQGNRPLNESLRDRMQHAEKMDLPPLAVMVTRGIAKTGFQQQEIAEKMAEIIRLLDVTAKANAIKGAAGMRSYFYWLNAVKQGQNPMQAINQKVLYKVTTDTNELQLLQNALDSSGLLSQLRLLIHGQPLQNFKQAAGRRISADEAQDRNITEEQVRLTAITAEEETPASTEEASVDSSEETTFSKPTAKEDSSALFENVENASQEGQAASGSESETNTLTNHTLTLEDFEATDKSEKANASKAARGALKESIHAKEGLIVHRPAVDLTMRKTAKELLQPLQPVIDTLVKQTQELLENEGGADYQKGQYTGTRFDASKVVYQDLRTFDKKNPPTEMPSLAVAIRIDESGSMIRDDRIKYAQQAVLALAAFAEQVNIPLMIYGDTADISPREKTSLYAYKEFHEGYDFVQEKLMTMKPRQNNRDGAALRVLAHHVSQQNATTKLLLNISDGQPKALPDYTGEKARTDIQHVIADYERQGVLFLAAAIGQDKDVIKSIYGSERFIDLSDLQAFPQQLLQLLVRYL</sequence>
<evidence type="ECO:0000256" key="1">
    <source>
        <dbReference type="SAM" id="MobiDB-lite"/>
    </source>
</evidence>
<dbReference type="GO" id="GO:0005524">
    <property type="term" value="F:ATP binding"/>
    <property type="evidence" value="ECO:0007669"/>
    <property type="project" value="InterPro"/>
</dbReference>
<feature type="compositionally biased region" description="Polar residues" evidence="1">
    <location>
        <begin position="432"/>
        <end position="443"/>
    </location>
</feature>
<dbReference type="SUPFAM" id="SSF53300">
    <property type="entry name" value="vWA-like"/>
    <property type="match status" value="1"/>
</dbReference>
<dbReference type="AlphaFoldDB" id="A0A242A6T0"/>
<gene>
    <name evidence="3" type="ORF">A5886_001518</name>
</gene>
<accession>A0A242A6T0</accession>
<feature type="region of interest" description="Disordered" evidence="1">
    <location>
        <begin position="431"/>
        <end position="450"/>
    </location>
</feature>
<dbReference type="InterPro" id="IPR027417">
    <property type="entry name" value="P-loop_NTPase"/>
</dbReference>
<organism evidence="3 4">
    <name type="scientific">Candidatus Enterococcus testudinis</name>
    <dbReference type="NCBI Taxonomy" id="1834191"/>
    <lineage>
        <taxon>Bacteria</taxon>
        <taxon>Bacillati</taxon>
        <taxon>Bacillota</taxon>
        <taxon>Bacilli</taxon>
        <taxon>Lactobacillales</taxon>
        <taxon>Enterococcaceae</taxon>
        <taxon>Enterococcus</taxon>
    </lineage>
</organism>
<evidence type="ECO:0000313" key="4">
    <source>
        <dbReference type="Proteomes" id="UP000195043"/>
    </source>
</evidence>
<feature type="region of interest" description="Disordered" evidence="1">
    <location>
        <begin position="390"/>
        <end position="423"/>
    </location>
</feature>
<dbReference type="InterPro" id="IPR036465">
    <property type="entry name" value="vWFA_dom_sf"/>
</dbReference>
<dbReference type="PANTHER" id="PTHR41248:SF1">
    <property type="entry name" value="NORD PROTEIN"/>
    <property type="match status" value="1"/>
</dbReference>
<dbReference type="STRING" id="1834191.A5886_001518"/>
<reference evidence="3 4" key="1">
    <citation type="submission" date="2017-05" db="EMBL/GenBank/DDBJ databases">
        <title>The Genome Sequence of Enterococcus sp. 8G7_MSG3316.</title>
        <authorList>
            <consortium name="The Broad Institute Genomics Platform"/>
            <consortium name="The Broad Institute Genomic Center for Infectious Diseases"/>
            <person name="Earl A."/>
            <person name="Manson A."/>
            <person name="Schwartman J."/>
            <person name="Gilmore M."/>
            <person name="Abouelleil A."/>
            <person name="Cao P."/>
            <person name="Chapman S."/>
            <person name="Cusick C."/>
            <person name="Shea T."/>
            <person name="Young S."/>
            <person name="Neafsey D."/>
            <person name="Nusbaum C."/>
            <person name="Birren B."/>
        </authorList>
    </citation>
    <scope>NUCLEOTIDE SEQUENCE [LARGE SCALE GENOMIC DNA]</scope>
    <source>
        <strain evidence="3 4">8G7_MSG3316</strain>
    </source>
</reference>
<dbReference type="SUPFAM" id="SSF52540">
    <property type="entry name" value="P-loop containing nucleoside triphosphate hydrolases"/>
    <property type="match status" value="1"/>
</dbReference>
<dbReference type="SMART" id="SM00327">
    <property type="entry name" value="VWA"/>
    <property type="match status" value="1"/>
</dbReference>
<dbReference type="InterPro" id="IPR051928">
    <property type="entry name" value="NorD/CobT"/>
</dbReference>